<dbReference type="SUPFAM" id="SSF49785">
    <property type="entry name" value="Galactose-binding domain-like"/>
    <property type="match status" value="1"/>
</dbReference>
<reference evidence="7" key="1">
    <citation type="submission" date="2013-08" db="EMBL/GenBank/DDBJ databases">
        <title>Comparison of modified E. coli strains.</title>
        <authorList>
            <person name="Juergensen J."/>
            <person name="Bonge A."/>
            <person name="Streit W.R."/>
        </authorList>
    </citation>
    <scope>NUCLEOTIDE SEQUENCE</scope>
</reference>
<dbReference type="GO" id="GO:0004553">
    <property type="term" value="F:hydrolase activity, hydrolyzing O-glycosyl compounds"/>
    <property type="evidence" value="ECO:0007669"/>
    <property type="project" value="InterPro"/>
</dbReference>
<accession>A0A0H3U8B7</accession>
<evidence type="ECO:0000256" key="1">
    <source>
        <dbReference type="ARBA" id="ARBA00009865"/>
    </source>
</evidence>
<organism evidence="7">
    <name type="scientific">uncultured bacterium fosmid pJB89E1</name>
    <dbReference type="NCBI Taxonomy" id="1478073"/>
    <lineage>
        <taxon>Bacteria</taxon>
        <taxon>environmental samples</taxon>
    </lineage>
</organism>
<dbReference type="Gene3D" id="2.115.10.20">
    <property type="entry name" value="Glycosyl hydrolase domain, family 43"/>
    <property type="match status" value="1"/>
</dbReference>
<feature type="site" description="Important for catalytic activity, responsible for pKa modulation of the active site Glu and correct orientation of both the proton donor and substrate" evidence="4">
    <location>
        <position position="132"/>
    </location>
</feature>
<evidence type="ECO:0000256" key="2">
    <source>
        <dbReference type="ARBA" id="ARBA00022801"/>
    </source>
</evidence>
<sequence>MRRLMTIIGAMLLCASSFAQGQKHQPATFANPIDVIIGNERAYRGGEPVVLIYQDDYYLFVSHRKGYWYSPDFRNWTYVDAPNYPAGVVSVVEQNGILIGCSMNNKNVYKCLDPKKGIWEKCGELDSDRYGDANMFVDDDGRLYLYYGWSQIMPFKVVELDPVTYKEITEPKALFFSDIMNHGFEARKPEDVIYSIFNGRREYFEEEYPWIEGPWMTKHNGKYYLQYAAIGLEFISYSHGVYVSDSPTGPFTYSEHNPLTFKTSGFQVGAGHGSTFHDKNGRLWTICMIPAQFGGTGRGSELAIYPTAVDSEGVMYSYTALGDYPQYYPDTRTGDGVDNYADWMLLSKGKKAEVSSTYGEYKAGNALDENFLTYWAAETGDAGEYFLVDLGGEADIRSIQINWDHIDAETPAGMSRFGGSTNNPDHYQCYTVEVSSDKVSWATVIDKSNNKMELRHDYNELAGPTAARYVKVTNVACYDNAKFSIKDLRIFGTTATMKRTKVADVKVVRNPEDRREADLLWEPVPGADGYVIRYGIEPGKLYNGYIVYGKNTLYMHSLNTAPEYYFEVEAFGCGLEPYKENTLATKGTGAEIQLLKRKPGERVSGYTMDNQTRYYMVKDGVNEYVFDDVTPGYWVLSHSYGPVFFNGELTAKDLISKKKNPKPTYTQVCTEMGVGTTVQKTMKMQIIPGPLCGKIVVTIE</sequence>
<dbReference type="GO" id="GO:0005975">
    <property type="term" value="P:carbohydrate metabolic process"/>
    <property type="evidence" value="ECO:0007669"/>
    <property type="project" value="InterPro"/>
</dbReference>
<proteinExistence type="inferred from homology"/>
<dbReference type="SUPFAM" id="SSF75005">
    <property type="entry name" value="Arabinanase/levansucrase/invertase"/>
    <property type="match status" value="1"/>
</dbReference>
<dbReference type="PANTHER" id="PTHR42812">
    <property type="entry name" value="BETA-XYLOSIDASE"/>
    <property type="match status" value="1"/>
</dbReference>
<evidence type="ECO:0000256" key="3">
    <source>
        <dbReference type="ARBA" id="ARBA00023295"/>
    </source>
</evidence>
<feature type="chain" id="PRO_5005202885" description="F5/8 type C domain-containing protein" evidence="5">
    <location>
        <begin position="22"/>
        <end position="700"/>
    </location>
</feature>
<dbReference type="Gene3D" id="2.60.120.260">
    <property type="entry name" value="Galactose-binding domain-like"/>
    <property type="match status" value="1"/>
</dbReference>
<dbReference type="PANTHER" id="PTHR42812:SF14">
    <property type="entry name" value="SECRETED PROTEIN"/>
    <property type="match status" value="1"/>
</dbReference>
<feature type="domain" description="F5/8 type C" evidence="6">
    <location>
        <begin position="333"/>
        <end position="493"/>
    </location>
</feature>
<keyword evidence="2" id="KW-0378">Hydrolase</keyword>
<dbReference type="InterPro" id="IPR051795">
    <property type="entry name" value="Glycosyl_Hydrlase_43"/>
</dbReference>
<protein>
    <recommendedName>
        <fullName evidence="6">F5/8 type C domain-containing protein</fullName>
    </recommendedName>
</protein>
<evidence type="ECO:0000259" key="6">
    <source>
        <dbReference type="PROSITE" id="PS50022"/>
    </source>
</evidence>
<dbReference type="Pfam" id="PF00754">
    <property type="entry name" value="F5_F8_type_C"/>
    <property type="match status" value="1"/>
</dbReference>
<dbReference type="PROSITE" id="PS50022">
    <property type="entry name" value="FA58C_3"/>
    <property type="match status" value="1"/>
</dbReference>
<evidence type="ECO:0000256" key="4">
    <source>
        <dbReference type="PIRSR" id="PIRSR606710-2"/>
    </source>
</evidence>
<evidence type="ECO:0000256" key="5">
    <source>
        <dbReference type="SAM" id="SignalP"/>
    </source>
</evidence>
<dbReference type="InterPro" id="IPR006710">
    <property type="entry name" value="Glyco_hydro_43"/>
</dbReference>
<dbReference type="CDD" id="cd08982">
    <property type="entry name" value="GH43-like"/>
    <property type="match status" value="1"/>
</dbReference>
<dbReference type="AlphaFoldDB" id="A0A0H3U8B7"/>
<comment type="similarity">
    <text evidence="1">Belongs to the glycosyl hydrolase 43 family.</text>
</comment>
<keyword evidence="5" id="KW-0732">Signal</keyword>
<dbReference type="EMBL" id="KF540245">
    <property type="protein sequence ID" value="AIF26756.1"/>
    <property type="molecule type" value="Genomic_DNA"/>
</dbReference>
<feature type="signal peptide" evidence="5">
    <location>
        <begin position="1"/>
        <end position="21"/>
    </location>
</feature>
<name>A0A0H3U8B7_9BACT</name>
<keyword evidence="3" id="KW-0326">Glycosidase</keyword>
<dbReference type="Pfam" id="PF04616">
    <property type="entry name" value="Glyco_hydro_43"/>
    <property type="match status" value="1"/>
</dbReference>
<dbReference type="InterPro" id="IPR008979">
    <property type="entry name" value="Galactose-bd-like_sf"/>
</dbReference>
<dbReference type="InterPro" id="IPR000421">
    <property type="entry name" value="FA58C"/>
</dbReference>
<dbReference type="InterPro" id="IPR023296">
    <property type="entry name" value="Glyco_hydro_beta-prop_sf"/>
</dbReference>
<evidence type="ECO:0000313" key="7">
    <source>
        <dbReference type="EMBL" id="AIF26756.1"/>
    </source>
</evidence>